<dbReference type="Gene3D" id="3.80.20.20">
    <property type="entry name" value="Receptor L-domain"/>
    <property type="match status" value="3"/>
</dbReference>
<dbReference type="InterPro" id="IPR000494">
    <property type="entry name" value="Rcpt_L-dom"/>
</dbReference>
<dbReference type="WBParaSite" id="Csp11.Scaffold629.g8318.t1">
    <property type="protein sequence ID" value="Csp11.Scaffold629.g8318.t1"/>
    <property type="gene ID" value="Csp11.Scaffold629.g8318"/>
</dbReference>
<feature type="domain" description="Receptor L-domain" evidence="1">
    <location>
        <begin position="322"/>
        <end position="404"/>
    </location>
</feature>
<feature type="domain" description="Receptor L-domain" evidence="1">
    <location>
        <begin position="41"/>
        <end position="136"/>
    </location>
</feature>
<sequence>MIIFLENKIFFVNIDASYCEHDGDLSGKLCEFKNMTVLAENCDFILGEVRIESGDEKHTRKLSKVTHIFGKLIIQDTTLTNVKFLESLTYMASLTPGPVIQIVSNANLVNIKLPGVQGIITKNELQILIHGNNPKLFGPGFYLFGYDVYLYESYIGGDNGCPSDKLNVLGPKFFETCTVLSNGLKVTNSSPDLDSLSNIKILKGEIEISNTNLSSLSFLENLKTIDIEMIGSTIGINVDIHHNPEMKYLGLKALKKILALDPVTINLELLHPDFCVTIQEMLVFLEARANFRYLHAKFCDFNASEIKEKTCKIQTLGELESGCIYIFGDVFIDAGDEEYVPKLEKTTVIFGSLSIQNTELHDLKFLKKLRKMASLNESLPIIQIMNNKNLRDIELPNIDGTISKGYSYALISGRNVFKSTKACMIFQHNTRTNVSYNGENCREFESINSNQFSFQDR</sequence>
<dbReference type="SUPFAM" id="SSF52058">
    <property type="entry name" value="L domain-like"/>
    <property type="match status" value="3"/>
</dbReference>
<keyword evidence="2" id="KW-1185">Reference proteome</keyword>
<evidence type="ECO:0000313" key="3">
    <source>
        <dbReference type="WBParaSite" id="Csp11.Scaffold629.g8318.t1"/>
    </source>
</evidence>
<evidence type="ECO:0000259" key="1">
    <source>
        <dbReference type="Pfam" id="PF01030"/>
    </source>
</evidence>
<dbReference type="Pfam" id="PF01030">
    <property type="entry name" value="Recep_L_domain"/>
    <property type="match status" value="3"/>
</dbReference>
<dbReference type="AlphaFoldDB" id="A0A1I7UDT7"/>
<dbReference type="PANTHER" id="PTHR21662:SF6">
    <property type="entry name" value="RECEPTOR L-DOMAIN DOMAIN-CONTAINING PROTEIN"/>
    <property type="match status" value="1"/>
</dbReference>
<protein>
    <submittedName>
        <fullName evidence="3">Recep_L_domain domain-containing protein</fullName>
    </submittedName>
</protein>
<name>A0A1I7UDT7_9PELO</name>
<reference evidence="3" key="1">
    <citation type="submission" date="2016-11" db="UniProtKB">
        <authorList>
            <consortium name="WormBaseParasite"/>
        </authorList>
    </citation>
    <scope>IDENTIFICATION</scope>
</reference>
<dbReference type="Proteomes" id="UP000095282">
    <property type="component" value="Unplaced"/>
</dbReference>
<accession>A0A1I7UDT7</accession>
<feature type="domain" description="Receptor L-domain" evidence="1">
    <location>
        <begin position="177"/>
        <end position="264"/>
    </location>
</feature>
<dbReference type="PANTHER" id="PTHR21662">
    <property type="entry name" value="RECEPTOR PROTEIN-TYROSINE KINASE"/>
    <property type="match status" value="1"/>
</dbReference>
<evidence type="ECO:0000313" key="2">
    <source>
        <dbReference type="Proteomes" id="UP000095282"/>
    </source>
</evidence>
<proteinExistence type="predicted"/>
<dbReference type="InterPro" id="IPR036941">
    <property type="entry name" value="Rcpt_L-dom_sf"/>
</dbReference>
<dbReference type="InterPro" id="IPR053079">
    <property type="entry name" value="SPS2_domain"/>
</dbReference>
<organism evidence="2 3">
    <name type="scientific">Caenorhabditis tropicalis</name>
    <dbReference type="NCBI Taxonomy" id="1561998"/>
    <lineage>
        <taxon>Eukaryota</taxon>
        <taxon>Metazoa</taxon>
        <taxon>Ecdysozoa</taxon>
        <taxon>Nematoda</taxon>
        <taxon>Chromadorea</taxon>
        <taxon>Rhabditida</taxon>
        <taxon>Rhabditina</taxon>
        <taxon>Rhabditomorpha</taxon>
        <taxon>Rhabditoidea</taxon>
        <taxon>Rhabditidae</taxon>
        <taxon>Peloderinae</taxon>
        <taxon>Caenorhabditis</taxon>
    </lineage>
</organism>
<dbReference type="eggNOG" id="ENOG502TJE5">
    <property type="taxonomic scope" value="Eukaryota"/>
</dbReference>